<proteinExistence type="predicted"/>
<sequence>MGVEGLWEILKPAAKTESLTKLAVDAFVANRNGHRGLRLGIDASIWSFHAQCAQRKNPLVENLALQVIFFRCANLLRLPLLPLFVFDGPERPHTKRGKDISTRESQLTVDIQSIVRAFGFGCHFAPGEAEAELAYLNCNGILDAVLTDDVDAFIFGARVVIRNSTLSANQSDPILNADGKADDDHVRMFTLDLFKADPIALSPAGLILIALLQGGDYDPGVKGFGIAIAQGLAKGGFGEELLAASAIEDEDERNTALSQWCESIKAELRSNSRGQLATRHPALADRIPSEFPNPEIVRAYTHPEVSNSAGNFDLSLWRQDPDVGELARLCEQYFSWGYKKAILKRFRTIIWPGATVRMLRHSALWNDELRAAEQSISFVSTLTPVQSSPLRRINVNQLLESLSKERTHASTDGLREFRAALAEDQVRLLEQLVTAKILGTRPEPEGNPYAADNEQDPSEQSSRERTKAGVATRLRMWIPAALLEHSVPEVMRTFQGSTSNRARAPRATAKGRKSAAASETSREVISPTTQHRQELPRADVGPVADNDMESSPTDDILIILSSDEEPLIVVNGVIDLT</sequence>
<dbReference type="PANTHER" id="PTHR11081">
    <property type="entry name" value="FLAP ENDONUCLEASE FAMILY MEMBER"/>
    <property type="match status" value="1"/>
</dbReference>
<evidence type="ECO:0000259" key="4">
    <source>
        <dbReference type="SMART" id="SM00484"/>
    </source>
</evidence>
<dbReference type="Pfam" id="PF00752">
    <property type="entry name" value="XPG_N"/>
    <property type="match status" value="1"/>
</dbReference>
<accession>A0A166MP87</accession>
<evidence type="ECO:0000313" key="8">
    <source>
        <dbReference type="Proteomes" id="UP000077266"/>
    </source>
</evidence>
<dbReference type="InterPro" id="IPR041177">
    <property type="entry name" value="GEN1_C"/>
</dbReference>
<dbReference type="CDD" id="cd09870">
    <property type="entry name" value="PIN_YEN1"/>
    <property type="match status" value="1"/>
</dbReference>
<dbReference type="PRINTS" id="PR00853">
    <property type="entry name" value="XPGRADSUPER"/>
</dbReference>
<evidence type="ECO:0000256" key="1">
    <source>
        <dbReference type="ARBA" id="ARBA00022722"/>
    </source>
</evidence>
<dbReference type="InterPro" id="IPR029060">
    <property type="entry name" value="PIN-like_dom_sf"/>
</dbReference>
<dbReference type="EMBL" id="KV427010">
    <property type="protein sequence ID" value="KZV78250.1"/>
    <property type="molecule type" value="Genomic_DNA"/>
</dbReference>
<reference evidence="6 8" key="1">
    <citation type="journal article" date="2016" name="Mol. Biol. Evol.">
        <title>Comparative Genomics of Early-Diverging Mushroom-Forming Fungi Provides Insights into the Origins of Lignocellulose Decay Capabilities.</title>
        <authorList>
            <person name="Nagy L.G."/>
            <person name="Riley R."/>
            <person name="Tritt A."/>
            <person name="Adam C."/>
            <person name="Daum C."/>
            <person name="Floudas D."/>
            <person name="Sun H."/>
            <person name="Yadav J.S."/>
            <person name="Pangilinan J."/>
            <person name="Larsson K.H."/>
            <person name="Matsuura K."/>
            <person name="Barry K."/>
            <person name="Labutti K."/>
            <person name="Kuo R."/>
            <person name="Ohm R.A."/>
            <person name="Bhattacharya S.S."/>
            <person name="Shirouzu T."/>
            <person name="Yoshinaga Y."/>
            <person name="Martin F.M."/>
            <person name="Grigoriev I.V."/>
            <person name="Hibbett D.S."/>
        </authorList>
    </citation>
    <scope>NUCLEOTIDE SEQUENCE [LARGE SCALE GENOMIC DNA]</scope>
    <source>
        <strain evidence="6 8">HHB12029</strain>
    </source>
</reference>
<keyword evidence="1" id="KW-0540">Nuclease</keyword>
<dbReference type="Proteomes" id="UP000077266">
    <property type="component" value="Unassembled WGS sequence"/>
</dbReference>
<dbReference type="SMART" id="SM00484">
    <property type="entry name" value="XPGI"/>
    <property type="match status" value="1"/>
</dbReference>
<dbReference type="PANTHER" id="PTHR11081:SF75">
    <property type="entry name" value="ENDONUCLEASE, PUTATIVE (AFU_ORTHOLOGUE AFUA_3G13260)-RELATED"/>
    <property type="match status" value="1"/>
</dbReference>
<dbReference type="EMBL" id="KV426689">
    <property type="protein sequence ID" value="KZV79063.1"/>
    <property type="molecule type" value="Genomic_DNA"/>
</dbReference>
<keyword evidence="8" id="KW-1185">Reference proteome</keyword>
<feature type="domain" description="XPG-I" evidence="4">
    <location>
        <begin position="116"/>
        <end position="193"/>
    </location>
</feature>
<protein>
    <submittedName>
        <fullName evidence="6">PIN domain-like protein</fullName>
    </submittedName>
</protein>
<dbReference type="Pfam" id="PF18380">
    <property type="entry name" value="GEN1_C"/>
    <property type="match status" value="1"/>
</dbReference>
<dbReference type="InterPro" id="IPR006084">
    <property type="entry name" value="XPG/Rad2"/>
</dbReference>
<dbReference type="STRING" id="1314781.A0A166MP87"/>
<evidence type="ECO:0000259" key="5">
    <source>
        <dbReference type="SMART" id="SM00485"/>
    </source>
</evidence>
<name>A0A166MP87_EXIGL</name>
<dbReference type="SUPFAM" id="SSF47807">
    <property type="entry name" value="5' to 3' exonuclease, C-terminal subdomain"/>
    <property type="match status" value="1"/>
</dbReference>
<dbReference type="Gene3D" id="3.40.50.1010">
    <property type="entry name" value="5'-nuclease"/>
    <property type="match status" value="1"/>
</dbReference>
<dbReference type="InterPro" id="IPR006085">
    <property type="entry name" value="XPG_DNA_repair_N"/>
</dbReference>
<gene>
    <name evidence="7" type="ORF">EXIGLDRAFT_782859</name>
    <name evidence="6" type="ORF">EXIGLDRAFT_784101</name>
</gene>
<organism evidence="6 8">
    <name type="scientific">Exidia glandulosa HHB12029</name>
    <dbReference type="NCBI Taxonomy" id="1314781"/>
    <lineage>
        <taxon>Eukaryota</taxon>
        <taxon>Fungi</taxon>
        <taxon>Dikarya</taxon>
        <taxon>Basidiomycota</taxon>
        <taxon>Agaricomycotina</taxon>
        <taxon>Agaricomycetes</taxon>
        <taxon>Auriculariales</taxon>
        <taxon>Exidiaceae</taxon>
        <taxon>Exidia</taxon>
    </lineage>
</organism>
<dbReference type="GO" id="GO:0017108">
    <property type="term" value="F:5'-flap endonuclease activity"/>
    <property type="evidence" value="ECO:0007669"/>
    <property type="project" value="TreeGrafter"/>
</dbReference>
<evidence type="ECO:0000313" key="7">
    <source>
        <dbReference type="EMBL" id="KZV79063.1"/>
    </source>
</evidence>
<keyword evidence="2" id="KW-0378">Hydrolase</keyword>
<dbReference type="SMART" id="SM00485">
    <property type="entry name" value="XPGN"/>
    <property type="match status" value="1"/>
</dbReference>
<feature type="region of interest" description="Disordered" evidence="3">
    <location>
        <begin position="439"/>
        <end position="468"/>
    </location>
</feature>
<feature type="domain" description="XPG N-terminal" evidence="5">
    <location>
        <begin position="1"/>
        <end position="106"/>
    </location>
</feature>
<evidence type="ECO:0000256" key="3">
    <source>
        <dbReference type="SAM" id="MobiDB-lite"/>
    </source>
</evidence>
<dbReference type="GO" id="GO:0006281">
    <property type="term" value="P:DNA repair"/>
    <property type="evidence" value="ECO:0007669"/>
    <property type="project" value="UniProtKB-ARBA"/>
</dbReference>
<dbReference type="InterPro" id="IPR006086">
    <property type="entry name" value="XPG-I_dom"/>
</dbReference>
<feature type="region of interest" description="Disordered" evidence="3">
    <location>
        <begin position="496"/>
        <end position="533"/>
    </location>
</feature>
<dbReference type="SUPFAM" id="SSF88723">
    <property type="entry name" value="PIN domain-like"/>
    <property type="match status" value="1"/>
</dbReference>
<dbReference type="AlphaFoldDB" id="A0A166MP87"/>
<dbReference type="OrthoDB" id="2959108at2759"/>
<dbReference type="InterPro" id="IPR036279">
    <property type="entry name" value="5-3_exonuclease_C_sf"/>
</dbReference>
<evidence type="ECO:0000313" key="6">
    <source>
        <dbReference type="EMBL" id="KZV78250.1"/>
    </source>
</evidence>
<evidence type="ECO:0000256" key="2">
    <source>
        <dbReference type="ARBA" id="ARBA00022801"/>
    </source>
</evidence>
<dbReference type="Pfam" id="PF00867">
    <property type="entry name" value="XPG_I"/>
    <property type="match status" value="1"/>
</dbReference>